<dbReference type="SUPFAM" id="SSF57535">
    <property type="entry name" value="Complement control module/SCR domain"/>
    <property type="match status" value="2"/>
</dbReference>
<dbReference type="InterPro" id="IPR055088">
    <property type="entry name" value="Fibulin_C"/>
</dbReference>
<comment type="caution">
    <text evidence="15">The sequence shown here is derived from an EMBL/GenBank/DDBJ whole genome shotgun (WGS) entry which is preliminary data.</text>
</comment>
<dbReference type="InterPro" id="IPR000152">
    <property type="entry name" value="EGF-type_Asp/Asn_hydroxyl_site"/>
</dbReference>
<dbReference type="Pfam" id="PF07645">
    <property type="entry name" value="EGF_CA"/>
    <property type="match status" value="2"/>
</dbReference>
<evidence type="ECO:0000256" key="6">
    <source>
        <dbReference type="ARBA" id="ARBA00022729"/>
    </source>
</evidence>
<feature type="domain" description="Sushi" evidence="14">
    <location>
        <begin position="184"/>
        <end position="243"/>
    </location>
</feature>
<evidence type="ECO:0000256" key="10">
    <source>
        <dbReference type="ARBA" id="ARBA00023180"/>
    </source>
</evidence>
<dbReference type="Gene3D" id="2.10.25.10">
    <property type="entry name" value="Laminin"/>
    <property type="match status" value="2"/>
</dbReference>
<dbReference type="PANTHER" id="PTHR24034">
    <property type="entry name" value="EGF-LIKE DOMAIN-CONTAINING PROTEIN"/>
    <property type="match status" value="1"/>
</dbReference>
<evidence type="ECO:0000256" key="7">
    <source>
        <dbReference type="ARBA" id="ARBA00022737"/>
    </source>
</evidence>
<keyword evidence="9 12" id="KW-1015">Disulfide bond</keyword>
<evidence type="ECO:0000256" key="12">
    <source>
        <dbReference type="PROSITE-ProRule" id="PRU00302"/>
    </source>
</evidence>
<dbReference type="GO" id="GO:0030855">
    <property type="term" value="P:epithelial cell differentiation"/>
    <property type="evidence" value="ECO:0007669"/>
    <property type="project" value="UniProtKB-ARBA"/>
</dbReference>
<comment type="similarity">
    <text evidence="2">Belongs to the fibulin family.</text>
</comment>
<keyword evidence="5 11" id="KW-0245">EGF-like domain</keyword>
<dbReference type="InterPro" id="IPR050751">
    <property type="entry name" value="ECM_structural_protein"/>
</dbReference>
<evidence type="ECO:0000256" key="11">
    <source>
        <dbReference type="PROSITE-ProRule" id="PRU00076"/>
    </source>
</evidence>
<dbReference type="AlphaFoldDB" id="A0AAW0PYS4"/>
<evidence type="ECO:0000313" key="16">
    <source>
        <dbReference type="Proteomes" id="UP001460270"/>
    </source>
</evidence>
<feature type="disulfide bond" evidence="12">
    <location>
        <begin position="275"/>
        <end position="302"/>
    </location>
</feature>
<keyword evidence="4" id="KW-0272">Extracellular matrix</keyword>
<dbReference type="CDD" id="cd00033">
    <property type="entry name" value="CCP"/>
    <property type="match status" value="2"/>
</dbReference>
<proteinExistence type="inferred from homology"/>
<dbReference type="InterPro" id="IPR001881">
    <property type="entry name" value="EGF-like_Ca-bd_dom"/>
</dbReference>
<dbReference type="CDD" id="cd00054">
    <property type="entry name" value="EGF_CA"/>
    <property type="match status" value="2"/>
</dbReference>
<keyword evidence="6" id="KW-0732">Signal</keyword>
<feature type="disulfide bond" evidence="12">
    <location>
        <begin position="214"/>
        <end position="241"/>
    </location>
</feature>
<dbReference type="SMART" id="SM00181">
    <property type="entry name" value="EGF"/>
    <property type="match status" value="2"/>
</dbReference>
<keyword evidence="10" id="KW-0325">Glycoprotein</keyword>
<evidence type="ECO:0000259" key="13">
    <source>
        <dbReference type="PROSITE" id="PS50026"/>
    </source>
</evidence>
<keyword evidence="7" id="KW-0677">Repeat</keyword>
<feature type="domain" description="EGF-like" evidence="13">
    <location>
        <begin position="313"/>
        <end position="351"/>
    </location>
</feature>
<dbReference type="InterPro" id="IPR000436">
    <property type="entry name" value="Sushi_SCR_CCP_dom"/>
</dbReference>
<evidence type="ECO:0000313" key="15">
    <source>
        <dbReference type="EMBL" id="KAK7939909.1"/>
    </source>
</evidence>
<feature type="domain" description="Sushi" evidence="14">
    <location>
        <begin position="244"/>
        <end position="304"/>
    </location>
</feature>
<dbReference type="InterPro" id="IPR018097">
    <property type="entry name" value="EGF_Ca-bd_CS"/>
</dbReference>
<evidence type="ECO:0000256" key="2">
    <source>
        <dbReference type="ARBA" id="ARBA00006127"/>
    </source>
</evidence>
<comment type="caution">
    <text evidence="11">Lacks conserved residue(s) required for the propagation of feature annotation.</text>
</comment>
<dbReference type="InterPro" id="IPR000742">
    <property type="entry name" value="EGF"/>
</dbReference>
<organism evidence="15 16">
    <name type="scientific">Mugilogobius chulae</name>
    <name type="common">yellowstripe goby</name>
    <dbReference type="NCBI Taxonomy" id="88201"/>
    <lineage>
        <taxon>Eukaryota</taxon>
        <taxon>Metazoa</taxon>
        <taxon>Chordata</taxon>
        <taxon>Craniata</taxon>
        <taxon>Vertebrata</taxon>
        <taxon>Euteleostomi</taxon>
        <taxon>Actinopterygii</taxon>
        <taxon>Neopterygii</taxon>
        <taxon>Teleostei</taxon>
        <taxon>Neoteleostei</taxon>
        <taxon>Acanthomorphata</taxon>
        <taxon>Gobiaria</taxon>
        <taxon>Gobiiformes</taxon>
        <taxon>Gobioidei</taxon>
        <taxon>Gobiidae</taxon>
        <taxon>Gobionellinae</taxon>
        <taxon>Mugilogobius</taxon>
    </lineage>
</organism>
<dbReference type="PROSITE" id="PS50923">
    <property type="entry name" value="SUSHI"/>
    <property type="match status" value="2"/>
</dbReference>
<dbReference type="InterPro" id="IPR049883">
    <property type="entry name" value="NOTCH1_EGF-like"/>
</dbReference>
<comment type="subcellular location">
    <subcellularLocation>
        <location evidence="1">Secreted</location>
        <location evidence="1">Extracellular space</location>
        <location evidence="1">Extracellular matrix</location>
    </subcellularLocation>
</comment>
<evidence type="ECO:0000256" key="5">
    <source>
        <dbReference type="ARBA" id="ARBA00022536"/>
    </source>
</evidence>
<dbReference type="PROSITE" id="PS01187">
    <property type="entry name" value="EGF_CA"/>
    <property type="match status" value="1"/>
</dbReference>
<gene>
    <name evidence="15" type="ORF">WMY93_003235</name>
</gene>
<dbReference type="FunFam" id="2.10.25.10:FF:000038">
    <property type="entry name" value="Fibrillin 2"/>
    <property type="match status" value="1"/>
</dbReference>
<dbReference type="EMBL" id="JBBPFD010000002">
    <property type="protein sequence ID" value="KAK7939909.1"/>
    <property type="molecule type" value="Genomic_DNA"/>
</dbReference>
<dbReference type="Pfam" id="PF22914">
    <property type="entry name" value="Fibulin_C"/>
    <property type="match status" value="1"/>
</dbReference>
<evidence type="ECO:0000256" key="4">
    <source>
        <dbReference type="ARBA" id="ARBA00022530"/>
    </source>
</evidence>
<dbReference type="Gene3D" id="2.10.70.10">
    <property type="entry name" value="Complement Module, domain 1"/>
    <property type="match status" value="2"/>
</dbReference>
<keyword evidence="12" id="KW-0768">Sushi</keyword>
<keyword evidence="16" id="KW-1185">Reference proteome</keyword>
<dbReference type="GO" id="GO:0005509">
    <property type="term" value="F:calcium ion binding"/>
    <property type="evidence" value="ECO:0007669"/>
    <property type="project" value="InterPro"/>
</dbReference>
<dbReference type="InterPro" id="IPR035976">
    <property type="entry name" value="Sushi/SCR/CCP_sf"/>
</dbReference>
<dbReference type="SMART" id="SM00179">
    <property type="entry name" value="EGF_CA"/>
    <property type="match status" value="2"/>
</dbReference>
<keyword evidence="8" id="KW-0106">Calcium</keyword>
<evidence type="ECO:0000259" key="14">
    <source>
        <dbReference type="PROSITE" id="PS50923"/>
    </source>
</evidence>
<dbReference type="PROSITE" id="PS50026">
    <property type="entry name" value="EGF_3"/>
    <property type="match status" value="1"/>
</dbReference>
<evidence type="ECO:0000256" key="8">
    <source>
        <dbReference type="ARBA" id="ARBA00022837"/>
    </source>
</evidence>
<dbReference type="Pfam" id="PF00084">
    <property type="entry name" value="Sushi"/>
    <property type="match status" value="2"/>
</dbReference>
<dbReference type="Proteomes" id="UP001460270">
    <property type="component" value="Unassembled WGS sequence"/>
</dbReference>
<accession>A0AAW0PYS4</accession>
<name>A0AAW0PYS4_9GOBI</name>
<protein>
    <recommendedName>
        <fullName evidence="17">Sushi domain-containing protein</fullName>
    </recommendedName>
</protein>
<evidence type="ECO:0000256" key="3">
    <source>
        <dbReference type="ARBA" id="ARBA00022525"/>
    </source>
</evidence>
<keyword evidence="3" id="KW-0964">Secreted</keyword>
<evidence type="ECO:0008006" key="17">
    <source>
        <dbReference type="Google" id="ProtNLM"/>
    </source>
</evidence>
<dbReference type="PANTHER" id="PTHR24034:SF89">
    <property type="entry name" value="COMPLEMENT COMPONENT C1Q RECEPTOR"/>
    <property type="match status" value="1"/>
</dbReference>
<evidence type="ECO:0000256" key="1">
    <source>
        <dbReference type="ARBA" id="ARBA00004498"/>
    </source>
</evidence>
<dbReference type="PROSITE" id="PS01186">
    <property type="entry name" value="EGF_2"/>
    <property type="match status" value="1"/>
</dbReference>
<evidence type="ECO:0000256" key="9">
    <source>
        <dbReference type="ARBA" id="ARBA00023157"/>
    </source>
</evidence>
<dbReference type="SMART" id="SM00032">
    <property type="entry name" value="CCP"/>
    <property type="match status" value="2"/>
</dbReference>
<reference evidence="16" key="1">
    <citation type="submission" date="2024-04" db="EMBL/GenBank/DDBJ databases">
        <title>Salinicola lusitanus LLJ914,a marine bacterium isolated from the Okinawa Trough.</title>
        <authorList>
            <person name="Li J."/>
        </authorList>
    </citation>
    <scope>NUCLEOTIDE SEQUENCE [LARGE SCALE GENOMIC DNA]</scope>
</reference>
<sequence length="514" mass="56549">MPLVQKVKGQCEFAYVCASLLQPFFQSNEMSLQLFLLWGSWFGLLQESLTQTPKAAAVDKGASVTSSVLLTGIRVYTASVSSFSVVVHQAEDEFITPLRAQCCSVSVRALQSHSHTNNTMSLMSLQLFLLALGSWFGVRTSGSQHCSSGHLRASSGEISLTQTPKAAAVDKGASVTLRCQASSSICPDLPDVPNAQVQNSSVSYQKGDIVNFTCDVGYTSENPVGFVCSSNGWIRLYMGVCQLKPCLPPANITDGNYQIISGNGFVYGTTIKYSCNNGFQIKSGNGTLTCLLSGWSDDVPQCEKQPSISDPQDVDECSSNGSFCEYKCENTVGSFICTCPPGYYQDGLRCKDYDECKSGVHTCTPQQTCVNYKGGYTCLNTIQCPPPYVRYNDRICMCHIDDPPCRTEYHTAENHYMTISSDLSTPADIYKLVPRHSHGESNRFMIKSGNEQQEFSIRQIDDRSAMLVLTRPIRGRNTVRLEVEVKPLNVFKIDGLVPTDHNLSILVRLLIYVF</sequence>
<dbReference type="SUPFAM" id="SSF57196">
    <property type="entry name" value="EGF/Laminin"/>
    <property type="match status" value="1"/>
</dbReference>
<dbReference type="PROSITE" id="PS00010">
    <property type="entry name" value="ASX_HYDROXYL"/>
    <property type="match status" value="1"/>
</dbReference>